<evidence type="ECO:0000313" key="1">
    <source>
        <dbReference type="EMBL" id="KKN62291.1"/>
    </source>
</evidence>
<sequence>MSEIIYEYSKGNLLENRQHYKYTKFAGKEFLKSYINSRRSCTFFLQKKHNISGSTDDLFYDLFSDKSFIKEKKITIEGDQSNDINTEKILLDLLYNQLEKRQIYDKEIHYWLNLLTGKFEISKKLYTSYDKESFKPTIQKFDYIRNYTLFSSNIAAFCRYNKNLKFLNVLLKVNDTLSSIKERIRNRIDASLTYHSISLEIREIISLGKNSGIYI</sequence>
<protein>
    <submittedName>
        <fullName evidence="1">Uncharacterized protein</fullName>
    </submittedName>
</protein>
<proteinExistence type="predicted"/>
<accession>A0A0F9UM87</accession>
<organism evidence="1">
    <name type="scientific">marine sediment metagenome</name>
    <dbReference type="NCBI Taxonomy" id="412755"/>
    <lineage>
        <taxon>unclassified sequences</taxon>
        <taxon>metagenomes</taxon>
        <taxon>ecological metagenomes</taxon>
    </lineage>
</organism>
<gene>
    <name evidence="1" type="ORF">LCGC14_0513510</name>
</gene>
<name>A0A0F9UM87_9ZZZZ</name>
<reference evidence="1" key="1">
    <citation type="journal article" date="2015" name="Nature">
        <title>Complex archaea that bridge the gap between prokaryotes and eukaryotes.</title>
        <authorList>
            <person name="Spang A."/>
            <person name="Saw J.H."/>
            <person name="Jorgensen S.L."/>
            <person name="Zaremba-Niedzwiedzka K."/>
            <person name="Martijn J."/>
            <person name="Lind A.E."/>
            <person name="van Eijk R."/>
            <person name="Schleper C."/>
            <person name="Guy L."/>
            <person name="Ettema T.J."/>
        </authorList>
    </citation>
    <scope>NUCLEOTIDE SEQUENCE</scope>
</reference>
<dbReference type="EMBL" id="LAZR01000630">
    <property type="protein sequence ID" value="KKN62291.1"/>
    <property type="molecule type" value="Genomic_DNA"/>
</dbReference>
<comment type="caution">
    <text evidence="1">The sequence shown here is derived from an EMBL/GenBank/DDBJ whole genome shotgun (WGS) entry which is preliminary data.</text>
</comment>
<dbReference type="AlphaFoldDB" id="A0A0F9UM87"/>